<dbReference type="PANTHER" id="PTHR31225">
    <property type="entry name" value="OS04G0344100 PROTEIN-RELATED"/>
    <property type="match status" value="1"/>
</dbReference>
<evidence type="ECO:0000313" key="5">
    <source>
        <dbReference type="EMBL" id="KAK9026061.1"/>
    </source>
</evidence>
<dbReference type="PANTHER" id="PTHR31225:SF93">
    <property type="entry name" value="ALPHA-HUMULENE_(-)-(E)-BETA-CARYOPHYLLENE SYNTHASE"/>
    <property type="match status" value="1"/>
</dbReference>
<dbReference type="EMBL" id="JBBPBN010000013">
    <property type="protein sequence ID" value="KAK9026061.1"/>
    <property type="molecule type" value="Genomic_DNA"/>
</dbReference>
<sequence>MDSLKEEVKDMLMASAADPIHNVKLIDSLLRLGGSYHFENDIENQLESIFNSLQKLFSGDGHDLNTTSIVFRVFRQYGFKMSCDVFNKLTDIDGKFKEALIHDVKGMLNLYESAHLRIHGENVLEEALAFTTANLKSLAKKSSPNLAKQIANALDQPLNKCPPRLATRTYVPFY</sequence>
<evidence type="ECO:0000256" key="2">
    <source>
        <dbReference type="ARBA" id="ARBA00023239"/>
    </source>
</evidence>
<evidence type="ECO:0000259" key="4">
    <source>
        <dbReference type="Pfam" id="PF01397"/>
    </source>
</evidence>
<comment type="similarity">
    <text evidence="3">Belongs to the terpene synthase family. Tpsa subfamily.</text>
</comment>
<dbReference type="Pfam" id="PF01397">
    <property type="entry name" value="Terpene_synth"/>
    <property type="match status" value="1"/>
</dbReference>
<dbReference type="SUPFAM" id="SSF48239">
    <property type="entry name" value="Terpenoid cyclases/Protein prenyltransferases"/>
    <property type="match status" value="1"/>
</dbReference>
<protein>
    <recommendedName>
        <fullName evidence="4">Terpene synthase N-terminal domain-containing protein</fullName>
    </recommendedName>
</protein>
<accession>A0ABR2SM19</accession>
<dbReference type="InterPro" id="IPR008949">
    <property type="entry name" value="Isoprenoid_synthase_dom_sf"/>
</dbReference>
<keyword evidence="1" id="KW-0460">Magnesium</keyword>
<evidence type="ECO:0000256" key="1">
    <source>
        <dbReference type="ARBA" id="ARBA00022842"/>
    </source>
</evidence>
<dbReference type="Gene3D" id="1.50.10.130">
    <property type="entry name" value="Terpene synthase, N-terminal domain"/>
    <property type="match status" value="1"/>
</dbReference>
<keyword evidence="2" id="KW-0456">Lyase</keyword>
<name>A0ABR2SM19_9ROSI</name>
<evidence type="ECO:0000256" key="3">
    <source>
        <dbReference type="ARBA" id="ARBA00038405"/>
    </source>
</evidence>
<reference evidence="5 6" key="1">
    <citation type="journal article" date="2024" name="G3 (Bethesda)">
        <title>Genome assembly of Hibiscus sabdariffa L. provides insights into metabolisms of medicinal natural products.</title>
        <authorList>
            <person name="Kim T."/>
        </authorList>
    </citation>
    <scope>NUCLEOTIDE SEQUENCE [LARGE SCALE GENOMIC DNA]</scope>
    <source>
        <strain evidence="5">TK-2024</strain>
        <tissue evidence="5">Old leaves</tissue>
    </source>
</reference>
<dbReference type="Proteomes" id="UP001396334">
    <property type="component" value="Unassembled WGS sequence"/>
</dbReference>
<dbReference type="Gene3D" id="1.10.600.10">
    <property type="entry name" value="Farnesyl Diphosphate Synthase"/>
    <property type="match status" value="1"/>
</dbReference>
<dbReference type="InterPro" id="IPR008930">
    <property type="entry name" value="Terpenoid_cyclase/PrenylTrfase"/>
</dbReference>
<feature type="domain" description="Terpene synthase N-terminal" evidence="4">
    <location>
        <begin position="2"/>
        <end position="154"/>
    </location>
</feature>
<organism evidence="5 6">
    <name type="scientific">Hibiscus sabdariffa</name>
    <name type="common">roselle</name>
    <dbReference type="NCBI Taxonomy" id="183260"/>
    <lineage>
        <taxon>Eukaryota</taxon>
        <taxon>Viridiplantae</taxon>
        <taxon>Streptophyta</taxon>
        <taxon>Embryophyta</taxon>
        <taxon>Tracheophyta</taxon>
        <taxon>Spermatophyta</taxon>
        <taxon>Magnoliopsida</taxon>
        <taxon>eudicotyledons</taxon>
        <taxon>Gunneridae</taxon>
        <taxon>Pentapetalae</taxon>
        <taxon>rosids</taxon>
        <taxon>malvids</taxon>
        <taxon>Malvales</taxon>
        <taxon>Malvaceae</taxon>
        <taxon>Malvoideae</taxon>
        <taxon>Hibiscus</taxon>
    </lineage>
</organism>
<gene>
    <name evidence="5" type="ORF">V6N11_038909</name>
</gene>
<keyword evidence="6" id="KW-1185">Reference proteome</keyword>
<proteinExistence type="inferred from homology"/>
<comment type="caution">
    <text evidence="5">The sequence shown here is derived from an EMBL/GenBank/DDBJ whole genome shotgun (WGS) entry which is preliminary data.</text>
</comment>
<dbReference type="InterPro" id="IPR001906">
    <property type="entry name" value="Terpene_synth_N"/>
</dbReference>
<evidence type="ECO:0000313" key="6">
    <source>
        <dbReference type="Proteomes" id="UP001396334"/>
    </source>
</evidence>
<dbReference type="InterPro" id="IPR050148">
    <property type="entry name" value="Terpene_synthase-like"/>
</dbReference>
<dbReference type="InterPro" id="IPR036965">
    <property type="entry name" value="Terpene_synth_N_sf"/>
</dbReference>